<name>A0ABR9V717_9CHRO</name>
<organism evidence="10 11">
    <name type="scientific">Cyanobacterium stanieri LEGE 03274</name>
    <dbReference type="NCBI Taxonomy" id="1828756"/>
    <lineage>
        <taxon>Bacteria</taxon>
        <taxon>Bacillati</taxon>
        <taxon>Cyanobacteriota</taxon>
        <taxon>Cyanophyceae</taxon>
        <taxon>Oscillatoriophycideae</taxon>
        <taxon>Chroococcales</taxon>
        <taxon>Geminocystaceae</taxon>
        <taxon>Cyanobacterium</taxon>
    </lineage>
</organism>
<comment type="subcellular location">
    <subcellularLocation>
        <location evidence="8">Cellular thylakoid membrane</location>
        <topology evidence="8">Single-pass membrane protein</topology>
    </subcellularLocation>
    <subcellularLocation>
        <location evidence="1">Membrane</location>
    </subcellularLocation>
</comment>
<keyword evidence="11" id="KW-1185">Reference proteome</keyword>
<comment type="caution">
    <text evidence="10">The sequence shown here is derived from an EMBL/GenBank/DDBJ whole genome shotgun (WGS) entry which is preliminary data.</text>
</comment>
<comment type="subunit">
    <text evidence="8">PSII is composed of 1 copy each of membrane proteins PsbA, PsbB, PsbC, PsbD, PsbE, PsbF, PsbH, PsbI, PsbJ, PsbK, PsbL, PsbM, PsbT, PsbX, PsbY, PsbZ, Psb30/Ycf12, peripheral proteins PsbO, CyanoQ (PsbQ), PsbU, PsbV and a large number of cofactors. It forms dimeric complexes.</text>
</comment>
<accession>A0ABR9V717</accession>
<evidence type="ECO:0000256" key="1">
    <source>
        <dbReference type="ARBA" id="ARBA00004370"/>
    </source>
</evidence>
<dbReference type="Pfam" id="PF06298">
    <property type="entry name" value="PsbY"/>
    <property type="match status" value="1"/>
</dbReference>
<evidence type="ECO:0000256" key="8">
    <source>
        <dbReference type="HAMAP-Rule" id="MF_00717"/>
    </source>
</evidence>
<feature type="transmembrane region" description="Helical" evidence="9">
    <location>
        <begin position="6"/>
        <end position="28"/>
    </location>
</feature>
<keyword evidence="5 8" id="KW-0793">Thylakoid</keyword>
<evidence type="ECO:0000256" key="3">
    <source>
        <dbReference type="ARBA" id="ARBA00022692"/>
    </source>
</evidence>
<dbReference type="EMBL" id="JADEWC010000028">
    <property type="protein sequence ID" value="MBE9223306.1"/>
    <property type="molecule type" value="Genomic_DNA"/>
</dbReference>
<comment type="similarity">
    <text evidence="8">Belongs to the PsbY family.</text>
</comment>
<gene>
    <name evidence="8" type="primary">psbY</name>
    <name evidence="10" type="ORF">IQ215_11415</name>
</gene>
<feature type="topological domain" description="Lumenal" evidence="8">
    <location>
        <begin position="1"/>
        <end position="4"/>
    </location>
</feature>
<evidence type="ECO:0000256" key="2">
    <source>
        <dbReference type="ARBA" id="ARBA00022531"/>
    </source>
</evidence>
<evidence type="ECO:0000313" key="10">
    <source>
        <dbReference type="EMBL" id="MBE9223306.1"/>
    </source>
</evidence>
<proteinExistence type="inferred from homology"/>
<evidence type="ECO:0000256" key="4">
    <source>
        <dbReference type="ARBA" id="ARBA00022989"/>
    </source>
</evidence>
<keyword evidence="6 8" id="KW-0472">Membrane</keyword>
<keyword evidence="3 8" id="KW-0812">Transmembrane</keyword>
<reference evidence="10 11" key="1">
    <citation type="submission" date="2020-10" db="EMBL/GenBank/DDBJ databases">
        <authorList>
            <person name="Castelo-Branco R."/>
            <person name="Eusebio N."/>
            <person name="Adriana R."/>
            <person name="Vieira A."/>
            <person name="Brugerolle De Fraissinette N."/>
            <person name="Rezende De Castro R."/>
            <person name="Schneider M.P."/>
            <person name="Vasconcelos V."/>
            <person name="Leao P.N."/>
        </authorList>
    </citation>
    <scope>NUCLEOTIDE SEQUENCE [LARGE SCALE GENOMIC DNA]</scope>
    <source>
        <strain evidence="10 11">LEGE 03274</strain>
    </source>
</reference>
<evidence type="ECO:0000313" key="11">
    <source>
        <dbReference type="Proteomes" id="UP000654604"/>
    </source>
</evidence>
<keyword evidence="2 8" id="KW-0602">Photosynthesis</keyword>
<evidence type="ECO:0000256" key="5">
    <source>
        <dbReference type="ARBA" id="ARBA00023078"/>
    </source>
</evidence>
<dbReference type="InterPro" id="IPR009388">
    <property type="entry name" value="PSII_PsbY"/>
</dbReference>
<keyword evidence="4 8" id="KW-1133">Transmembrane helix</keyword>
<dbReference type="RefSeq" id="WP_193801485.1">
    <property type="nucleotide sequence ID" value="NZ_JADEWC010000028.1"/>
</dbReference>
<dbReference type="HAMAP" id="MF_00717">
    <property type="entry name" value="PSII_PsbY"/>
    <property type="match status" value="1"/>
</dbReference>
<feature type="topological domain" description="Lumenal" evidence="8">
    <location>
        <begin position="24"/>
        <end position="42"/>
    </location>
</feature>
<evidence type="ECO:0000256" key="7">
    <source>
        <dbReference type="ARBA" id="ARBA00023276"/>
    </source>
</evidence>
<dbReference type="NCBIfam" id="NF009711">
    <property type="entry name" value="PRK13240.1"/>
    <property type="match status" value="1"/>
</dbReference>
<sequence>MDWRIVVVLLPLGIAAGWAVFNIGAVAISQLQNFLAKRNEQG</sequence>
<evidence type="ECO:0000256" key="9">
    <source>
        <dbReference type="SAM" id="Phobius"/>
    </source>
</evidence>
<dbReference type="Proteomes" id="UP000654604">
    <property type="component" value="Unassembled WGS sequence"/>
</dbReference>
<protein>
    <recommendedName>
        <fullName evidence="8">Photosystem II reaction center protein Y</fullName>
    </recommendedName>
</protein>
<comment type="function">
    <text evidence="8">Loosely associated component of the core of photosystem II (PSII). PSII is a light-driven water plastoquinone oxidoreductase, using light energy to abstract electrons from H(2)O, generating a proton gradient subsequently used for ATP formation.</text>
</comment>
<keyword evidence="7 8" id="KW-0604">Photosystem II</keyword>
<evidence type="ECO:0000256" key="6">
    <source>
        <dbReference type="ARBA" id="ARBA00023136"/>
    </source>
</evidence>